<protein>
    <submittedName>
        <fullName evidence="2">Uncharacterized protein</fullName>
    </submittedName>
</protein>
<sequence>MRWISALLILFPLLAEGSQHVIQYLTTTHFITAFLPATTITKTVIQTSTITQTWLSTKIATYTHTSTLPEGTMIITLDADLALSTSSTIPDPDFESVGVESDMIDPPTATPFEVITATRSEAITNTQSDLLIITHSKIITAIATTETITPVVSPPYVQWKGRVPNPYNGTVITVRPIGIDDLFEKLQREYPTRGFMNYTDDYDDSRDAAHGCRNDTPEFDPTVIRKHMKQLAEMGGSWIIESEGCHRLSCEDNSAIWWCSVIFSRNK</sequence>
<feature type="chain" id="PRO_5043012418" evidence="1">
    <location>
        <begin position="18"/>
        <end position="267"/>
    </location>
</feature>
<organism evidence="2 3">
    <name type="scientific">Podospora fimiseda</name>
    <dbReference type="NCBI Taxonomy" id="252190"/>
    <lineage>
        <taxon>Eukaryota</taxon>
        <taxon>Fungi</taxon>
        <taxon>Dikarya</taxon>
        <taxon>Ascomycota</taxon>
        <taxon>Pezizomycotina</taxon>
        <taxon>Sordariomycetes</taxon>
        <taxon>Sordariomycetidae</taxon>
        <taxon>Sordariales</taxon>
        <taxon>Podosporaceae</taxon>
        <taxon>Podospora</taxon>
    </lineage>
</organism>
<accession>A0AAN7BHG6</accession>
<evidence type="ECO:0000313" key="2">
    <source>
        <dbReference type="EMBL" id="KAK4223509.1"/>
    </source>
</evidence>
<gene>
    <name evidence="2" type="ORF">QBC38DRAFT_46538</name>
</gene>
<keyword evidence="3" id="KW-1185">Reference proteome</keyword>
<feature type="signal peptide" evidence="1">
    <location>
        <begin position="1"/>
        <end position="17"/>
    </location>
</feature>
<dbReference type="EMBL" id="MU865424">
    <property type="protein sequence ID" value="KAK4223509.1"/>
    <property type="molecule type" value="Genomic_DNA"/>
</dbReference>
<dbReference type="Proteomes" id="UP001301958">
    <property type="component" value="Unassembled WGS sequence"/>
</dbReference>
<name>A0AAN7BHG6_9PEZI</name>
<comment type="caution">
    <text evidence="2">The sequence shown here is derived from an EMBL/GenBank/DDBJ whole genome shotgun (WGS) entry which is preliminary data.</text>
</comment>
<keyword evidence="1" id="KW-0732">Signal</keyword>
<reference evidence="2" key="1">
    <citation type="journal article" date="2023" name="Mol. Phylogenet. Evol.">
        <title>Genome-scale phylogeny and comparative genomics of the fungal order Sordariales.</title>
        <authorList>
            <person name="Hensen N."/>
            <person name="Bonometti L."/>
            <person name="Westerberg I."/>
            <person name="Brannstrom I.O."/>
            <person name="Guillou S."/>
            <person name="Cros-Aarteil S."/>
            <person name="Calhoun S."/>
            <person name="Haridas S."/>
            <person name="Kuo A."/>
            <person name="Mondo S."/>
            <person name="Pangilinan J."/>
            <person name="Riley R."/>
            <person name="LaButti K."/>
            <person name="Andreopoulos B."/>
            <person name="Lipzen A."/>
            <person name="Chen C."/>
            <person name="Yan M."/>
            <person name="Daum C."/>
            <person name="Ng V."/>
            <person name="Clum A."/>
            <person name="Steindorff A."/>
            <person name="Ohm R.A."/>
            <person name="Martin F."/>
            <person name="Silar P."/>
            <person name="Natvig D.O."/>
            <person name="Lalanne C."/>
            <person name="Gautier V."/>
            <person name="Ament-Velasquez S.L."/>
            <person name="Kruys A."/>
            <person name="Hutchinson M.I."/>
            <person name="Powell A.J."/>
            <person name="Barry K."/>
            <person name="Miller A.N."/>
            <person name="Grigoriev I.V."/>
            <person name="Debuchy R."/>
            <person name="Gladieux P."/>
            <person name="Hiltunen Thoren M."/>
            <person name="Johannesson H."/>
        </authorList>
    </citation>
    <scope>NUCLEOTIDE SEQUENCE</scope>
    <source>
        <strain evidence="2">CBS 990.96</strain>
    </source>
</reference>
<reference evidence="2" key="2">
    <citation type="submission" date="2023-05" db="EMBL/GenBank/DDBJ databases">
        <authorList>
            <consortium name="Lawrence Berkeley National Laboratory"/>
            <person name="Steindorff A."/>
            <person name="Hensen N."/>
            <person name="Bonometti L."/>
            <person name="Westerberg I."/>
            <person name="Brannstrom I.O."/>
            <person name="Guillou S."/>
            <person name="Cros-Aarteil S."/>
            <person name="Calhoun S."/>
            <person name="Haridas S."/>
            <person name="Kuo A."/>
            <person name="Mondo S."/>
            <person name="Pangilinan J."/>
            <person name="Riley R."/>
            <person name="Labutti K."/>
            <person name="Andreopoulos B."/>
            <person name="Lipzen A."/>
            <person name="Chen C."/>
            <person name="Yanf M."/>
            <person name="Daum C."/>
            <person name="Ng V."/>
            <person name="Clum A."/>
            <person name="Ohm R."/>
            <person name="Martin F."/>
            <person name="Silar P."/>
            <person name="Natvig D."/>
            <person name="Lalanne C."/>
            <person name="Gautier V."/>
            <person name="Ament-Velasquez S.L."/>
            <person name="Kruys A."/>
            <person name="Hutchinson M.I."/>
            <person name="Powell A.J."/>
            <person name="Barry K."/>
            <person name="Miller A.N."/>
            <person name="Grigoriev I.V."/>
            <person name="Debuchy R."/>
            <person name="Gladieux P."/>
            <person name="Thoren M.H."/>
            <person name="Johannesson H."/>
        </authorList>
    </citation>
    <scope>NUCLEOTIDE SEQUENCE</scope>
    <source>
        <strain evidence="2">CBS 990.96</strain>
    </source>
</reference>
<evidence type="ECO:0000256" key="1">
    <source>
        <dbReference type="SAM" id="SignalP"/>
    </source>
</evidence>
<proteinExistence type="predicted"/>
<dbReference type="AlphaFoldDB" id="A0AAN7BHG6"/>
<evidence type="ECO:0000313" key="3">
    <source>
        <dbReference type="Proteomes" id="UP001301958"/>
    </source>
</evidence>